<comment type="similarity">
    <text evidence="2">Belongs to the methyltransferase superfamily. HEN1 family.</text>
</comment>
<dbReference type="RefSeq" id="WP_111332675.1">
    <property type="nucleotide sequence ID" value="NZ_CP030032.1"/>
</dbReference>
<evidence type="ECO:0000256" key="3">
    <source>
        <dbReference type="ARBA" id="ARBA00021330"/>
    </source>
</evidence>
<evidence type="ECO:0000259" key="13">
    <source>
        <dbReference type="Pfam" id="PF08242"/>
    </source>
</evidence>
<dbReference type="InterPro" id="IPR024026">
    <property type="entry name" value="3'-RNA_MeTfrase_Hen1_bac"/>
</dbReference>
<dbReference type="InterPro" id="IPR038546">
    <property type="entry name" value="Hen1_N_sf"/>
</dbReference>
<evidence type="ECO:0000313" key="16">
    <source>
        <dbReference type="Proteomes" id="UP000249799"/>
    </source>
</evidence>
<sequence length="477" mass="53391">MLFTISTTHQPATDLGYLLYKHPERAQTFDISSGKAHVFYPEASAQKCTAAMVLEMDTVKLVRGSQHARRESWTLGQYVNDRPYVASSFLSVAFREVFGSAMGGNCKERPGLAETPIPLEVHLSAVPCPGDGSLIAQLFEPLGYAVEATRLALDPAFPEWGESAYFAVTLTGEQCVADMLSHIYVLAPVLDGDKHYWVGEDEVEKLLRHGEGWLEGHPRLEYITRRYLKYQRGLAADALEELAGDDEDDEGVEDDIRADAHAPAAETPEKKVALNTLRLQAVEDVLVKSGARTVLDLGCGEGKLLKRLRARPQFEKIMGVDVAHRELERAARKLKLAEWPDFQDERVVLRQSSLLYRDRRLEGFDAAVLVEVIEHMDLPKLATLEGTVFEHARPSMVVVTTPNREFNAQYENLNAGHMRHQDHRFEWSREEFAAWADGVAQRNGYRVAYRGIGEKVEGVGTPTQMAVFKVAEEDANE</sequence>
<evidence type="ECO:0000259" key="14">
    <source>
        <dbReference type="Pfam" id="PF12623"/>
    </source>
</evidence>
<name>A0A2Z4FIH6_9DELT</name>
<evidence type="ECO:0000256" key="8">
    <source>
        <dbReference type="ARBA" id="ARBA00022842"/>
    </source>
</evidence>
<evidence type="ECO:0000256" key="11">
    <source>
        <dbReference type="ARBA" id="ARBA00035025"/>
    </source>
</evidence>
<keyword evidence="4 15" id="KW-0489">Methyltransferase</keyword>
<reference evidence="15 16" key="1">
    <citation type="submission" date="2018-06" db="EMBL/GenBank/DDBJ databases">
        <title>Lujinxingia sediminis gen. nov. sp. nov., a new facultative anaerobic member of the class Deltaproteobacteria, and proposal of Lujinxingaceae fam. nov.</title>
        <authorList>
            <person name="Guo L.-Y."/>
            <person name="Li C.-M."/>
            <person name="Wang S."/>
            <person name="Du Z.-J."/>
        </authorList>
    </citation>
    <scope>NUCLEOTIDE SEQUENCE [LARGE SCALE GENOMIC DNA]</scope>
    <source>
        <strain evidence="15 16">FA350</strain>
    </source>
</reference>
<protein>
    <recommendedName>
        <fullName evidence="3">Small RNA 2'-O-methyltransferase</fullName>
        <ecNumber evidence="11">2.1.1.386</ecNumber>
    </recommendedName>
</protein>
<dbReference type="GO" id="GO:0001510">
    <property type="term" value="P:RNA methylation"/>
    <property type="evidence" value="ECO:0007669"/>
    <property type="project" value="InterPro"/>
</dbReference>
<dbReference type="Gene3D" id="3.40.50.150">
    <property type="entry name" value="Vaccinia Virus protein VP39"/>
    <property type="match status" value="1"/>
</dbReference>
<evidence type="ECO:0000256" key="4">
    <source>
        <dbReference type="ARBA" id="ARBA00022603"/>
    </source>
</evidence>
<dbReference type="NCBIfam" id="TIGR04074">
    <property type="entry name" value="bacter_Hen1"/>
    <property type="match status" value="1"/>
</dbReference>
<evidence type="ECO:0000256" key="5">
    <source>
        <dbReference type="ARBA" id="ARBA00022679"/>
    </source>
</evidence>
<keyword evidence="9" id="KW-0694">RNA-binding</keyword>
<dbReference type="SUPFAM" id="SSF53335">
    <property type="entry name" value="S-adenosyl-L-methionine-dependent methyltransferases"/>
    <property type="match status" value="1"/>
</dbReference>
<dbReference type="EMBL" id="CP030032">
    <property type="protein sequence ID" value="AWV88713.1"/>
    <property type="molecule type" value="Genomic_DNA"/>
</dbReference>
<evidence type="ECO:0000256" key="2">
    <source>
        <dbReference type="ARBA" id="ARBA00009026"/>
    </source>
</evidence>
<keyword evidence="10" id="KW-0943">RNA-mediated gene silencing</keyword>
<dbReference type="InterPro" id="IPR013217">
    <property type="entry name" value="Methyltransf_12"/>
</dbReference>
<accession>A0A2Z4FIH6</accession>
<dbReference type="PANTHER" id="PTHR21404:SF3">
    <property type="entry name" value="SMALL RNA 2'-O-METHYLTRANSFERASE"/>
    <property type="match status" value="1"/>
</dbReference>
<evidence type="ECO:0000256" key="9">
    <source>
        <dbReference type="ARBA" id="ARBA00022884"/>
    </source>
</evidence>
<feature type="domain" description="Methyltransferase type 12" evidence="13">
    <location>
        <begin position="295"/>
        <end position="385"/>
    </location>
</feature>
<dbReference type="Proteomes" id="UP000249799">
    <property type="component" value="Chromosome"/>
</dbReference>
<evidence type="ECO:0000256" key="1">
    <source>
        <dbReference type="ARBA" id="ARBA00001946"/>
    </source>
</evidence>
<proteinExistence type="inferred from homology"/>
<keyword evidence="8" id="KW-0460">Magnesium</keyword>
<comment type="cofactor">
    <cofactor evidence="1">
        <name>Mg(2+)</name>
        <dbReference type="ChEBI" id="CHEBI:18420"/>
    </cofactor>
</comment>
<dbReference type="KEGG" id="bsed:DN745_04925"/>
<dbReference type="CDD" id="cd02440">
    <property type="entry name" value="AdoMet_MTases"/>
    <property type="match status" value="1"/>
</dbReference>
<dbReference type="PANTHER" id="PTHR21404">
    <property type="entry name" value="HEN1"/>
    <property type="match status" value="1"/>
</dbReference>
<dbReference type="Pfam" id="PF08242">
    <property type="entry name" value="Methyltransf_12"/>
    <property type="match status" value="1"/>
</dbReference>
<dbReference type="AlphaFoldDB" id="A0A2Z4FIH6"/>
<dbReference type="GO" id="GO:0090486">
    <property type="term" value="F:small RNA 2'-O-methyltransferase activity"/>
    <property type="evidence" value="ECO:0007669"/>
    <property type="project" value="UniProtKB-EC"/>
</dbReference>
<dbReference type="InterPro" id="IPR024740">
    <property type="entry name" value="Hen1_N"/>
</dbReference>
<dbReference type="Pfam" id="PF12623">
    <property type="entry name" value="Hen1_L"/>
    <property type="match status" value="1"/>
</dbReference>
<dbReference type="InterPro" id="IPR029063">
    <property type="entry name" value="SAM-dependent_MTases_sf"/>
</dbReference>
<organism evidence="15 16">
    <name type="scientific">Bradymonas sediminis</name>
    <dbReference type="NCBI Taxonomy" id="1548548"/>
    <lineage>
        <taxon>Bacteria</taxon>
        <taxon>Deltaproteobacteria</taxon>
        <taxon>Bradymonadales</taxon>
        <taxon>Bradymonadaceae</taxon>
        <taxon>Bradymonas</taxon>
    </lineage>
</organism>
<keyword evidence="5 15" id="KW-0808">Transferase</keyword>
<dbReference type="OrthoDB" id="9795085at2"/>
<evidence type="ECO:0000256" key="6">
    <source>
        <dbReference type="ARBA" id="ARBA00022691"/>
    </source>
</evidence>
<evidence type="ECO:0000256" key="10">
    <source>
        <dbReference type="ARBA" id="ARBA00023158"/>
    </source>
</evidence>
<evidence type="ECO:0000256" key="12">
    <source>
        <dbReference type="ARBA" id="ARBA00048418"/>
    </source>
</evidence>
<evidence type="ECO:0000313" key="15">
    <source>
        <dbReference type="EMBL" id="AWV88713.1"/>
    </source>
</evidence>
<feature type="domain" description="Hen1 N-terminal" evidence="14">
    <location>
        <begin position="1"/>
        <end position="242"/>
    </location>
</feature>
<dbReference type="GO" id="GO:0031047">
    <property type="term" value="P:regulatory ncRNA-mediated gene silencing"/>
    <property type="evidence" value="ECO:0007669"/>
    <property type="project" value="UniProtKB-KW"/>
</dbReference>
<dbReference type="GO" id="GO:0003723">
    <property type="term" value="F:RNA binding"/>
    <property type="evidence" value="ECO:0007669"/>
    <property type="project" value="UniProtKB-KW"/>
</dbReference>
<evidence type="ECO:0000256" key="7">
    <source>
        <dbReference type="ARBA" id="ARBA00022723"/>
    </source>
</evidence>
<keyword evidence="7" id="KW-0479">Metal-binding</keyword>
<dbReference type="InterPro" id="IPR026610">
    <property type="entry name" value="Hen1"/>
</dbReference>
<comment type="catalytic activity">
    <reaction evidence="12">
        <text>small RNA 3'-end nucleotide + S-adenosyl-L-methionine = small RNA 3'-end 2'-O-methylnucleotide + S-adenosyl-L-homocysteine + H(+)</text>
        <dbReference type="Rhea" id="RHEA:37887"/>
        <dbReference type="Rhea" id="RHEA-COMP:10415"/>
        <dbReference type="Rhea" id="RHEA-COMP:10416"/>
        <dbReference type="ChEBI" id="CHEBI:15378"/>
        <dbReference type="ChEBI" id="CHEBI:57856"/>
        <dbReference type="ChEBI" id="CHEBI:59789"/>
        <dbReference type="ChEBI" id="CHEBI:74896"/>
        <dbReference type="ChEBI" id="CHEBI:74898"/>
        <dbReference type="EC" id="2.1.1.386"/>
    </reaction>
</comment>
<dbReference type="Gene3D" id="3.30.1610.20">
    <property type="entry name" value="Hen1, N-terminal domain"/>
    <property type="match status" value="1"/>
</dbReference>
<dbReference type="GO" id="GO:0046872">
    <property type="term" value="F:metal ion binding"/>
    <property type="evidence" value="ECO:0007669"/>
    <property type="project" value="UniProtKB-KW"/>
</dbReference>
<keyword evidence="16" id="KW-1185">Reference proteome</keyword>
<dbReference type="EC" id="2.1.1.386" evidence="11"/>
<gene>
    <name evidence="15" type="ORF">DN745_04925</name>
</gene>
<keyword evidence="6" id="KW-0949">S-adenosyl-L-methionine</keyword>